<comment type="similarity">
    <text evidence="1">Belongs to the RecJ family.</text>
</comment>
<evidence type="ECO:0000313" key="10">
    <source>
        <dbReference type="Proteomes" id="UP000886749"/>
    </source>
</evidence>
<evidence type="ECO:0000259" key="7">
    <source>
        <dbReference type="Pfam" id="PF02272"/>
    </source>
</evidence>
<dbReference type="InterPro" id="IPR004610">
    <property type="entry name" value="RecJ"/>
</dbReference>
<keyword evidence="4" id="KW-0378">Hydrolase</keyword>
<dbReference type="InterPro" id="IPR038763">
    <property type="entry name" value="DHH_sf"/>
</dbReference>
<reference evidence="9" key="2">
    <citation type="journal article" date="2021" name="PeerJ">
        <title>Extensive microbial diversity within the chicken gut microbiome revealed by metagenomics and culture.</title>
        <authorList>
            <person name="Gilroy R."/>
            <person name="Ravi A."/>
            <person name="Getino M."/>
            <person name="Pursley I."/>
            <person name="Horton D.L."/>
            <person name="Alikhan N.F."/>
            <person name="Baker D."/>
            <person name="Gharbi K."/>
            <person name="Hall N."/>
            <person name="Watson M."/>
            <person name="Adriaenssens E.M."/>
            <person name="Foster-Nyarko E."/>
            <person name="Jarju S."/>
            <person name="Secka A."/>
            <person name="Antonio M."/>
            <person name="Oren A."/>
            <person name="Chaudhuri R.R."/>
            <person name="La Ragione R."/>
            <person name="Hildebrand F."/>
            <person name="Pallen M.J."/>
        </authorList>
    </citation>
    <scope>NUCLEOTIDE SEQUENCE</scope>
    <source>
        <strain evidence="9">CHK184-25365</strain>
    </source>
</reference>
<sequence>MAFSRWRLRPMDPNLAETLAAQSDLPPFMARLLVGRGYTQPEMVQQLLQDQSDVLEDPFSFQGMETAVTRIRQALEKGEWMAVYGDYDCDGVTATALLTDYLAALGGQVIPILPHRQEEGYGLNCAALDRCKEQGITLLITVDNGISAIKEVDYANSLGMEVIVTDHHVPGNTLPKAFAVIDPHLERDCTPFCGAGLALMLAAALEDGDVDFILDQYADLAALGTISDVVPLIESNRALVQRGLPLIQQGQRPGIEALLQAAGISSQTPLTAQQVAFGLGPRINAAGRMAQPELALELLTTDDPDQANALAIRLEDCNRQRRQQEEEMLGDVKAMVAHKPSLLRRRVLCFAKEGWHPGIIGIAAARLCEEYGRPVMLLSGRDGVYTGSARSVGDFHLYQCLLSCDSLLIRYGGHRQAAGFTIAQDNLEAFYQQVETYAAGQPLAQPELWLDGALSPEDLTVEQMEKLSGLEPFGEANPTPVFLFRRVKATALEPIGEGKHTRYRMDWMGTRFTAVQFRITPEQSFVQPGQELDLAAEVNLRQFRGRQYLSVRILELRPSGLKQTLLLNGWNYYFRFFCGETLSAAVAERAVPTRQQAALVYRLLQKKSGCSPEQLYCFVYDKINYFSFRVCLDIMEEAKLIHPAPEGGYLLRQGGEKVQLLAMPSALRLKKMGKGETGNE</sequence>
<dbReference type="Pfam" id="PF01368">
    <property type="entry name" value="DHH"/>
    <property type="match status" value="1"/>
</dbReference>
<dbReference type="EMBL" id="DVGY01000008">
    <property type="protein sequence ID" value="HIR40255.1"/>
    <property type="molecule type" value="Genomic_DNA"/>
</dbReference>
<name>A0A9D1AHP0_9FIRM</name>
<organism evidence="9 10">
    <name type="scientific">Candidatus Egerieicola pullicola</name>
    <dbReference type="NCBI Taxonomy" id="2840775"/>
    <lineage>
        <taxon>Bacteria</taxon>
        <taxon>Bacillati</taxon>
        <taxon>Bacillota</taxon>
        <taxon>Clostridia</taxon>
        <taxon>Eubacteriales</taxon>
        <taxon>Oscillospiraceae</taxon>
        <taxon>Oscillospiraceae incertae sedis</taxon>
        <taxon>Candidatus Egerieicola</taxon>
    </lineage>
</organism>
<dbReference type="PANTHER" id="PTHR30255">
    <property type="entry name" value="SINGLE-STRANDED-DNA-SPECIFIC EXONUCLEASE RECJ"/>
    <property type="match status" value="1"/>
</dbReference>
<dbReference type="InterPro" id="IPR001667">
    <property type="entry name" value="DDH_dom"/>
</dbReference>
<dbReference type="InterPro" id="IPR041122">
    <property type="entry name" value="RecJ_OB"/>
</dbReference>
<gene>
    <name evidence="9" type="primary">recJ</name>
    <name evidence="9" type="ORF">IAB36_00285</name>
</gene>
<dbReference type="Pfam" id="PF02272">
    <property type="entry name" value="DHHA1"/>
    <property type="match status" value="1"/>
</dbReference>
<keyword evidence="3" id="KW-0540">Nuclease</keyword>
<dbReference type="Pfam" id="PF17768">
    <property type="entry name" value="RecJ_OB"/>
    <property type="match status" value="1"/>
</dbReference>
<feature type="domain" description="DHHA1" evidence="7">
    <location>
        <begin position="349"/>
        <end position="438"/>
    </location>
</feature>
<dbReference type="Gene3D" id="3.10.310.30">
    <property type="match status" value="1"/>
</dbReference>
<dbReference type="Proteomes" id="UP000886749">
    <property type="component" value="Unassembled WGS sequence"/>
</dbReference>
<dbReference type="NCBIfam" id="TIGR00644">
    <property type="entry name" value="recJ"/>
    <property type="match status" value="1"/>
</dbReference>
<evidence type="ECO:0000256" key="4">
    <source>
        <dbReference type="ARBA" id="ARBA00022801"/>
    </source>
</evidence>
<proteinExistence type="inferred from homology"/>
<reference evidence="9" key="1">
    <citation type="submission" date="2020-10" db="EMBL/GenBank/DDBJ databases">
        <authorList>
            <person name="Gilroy R."/>
        </authorList>
    </citation>
    <scope>NUCLEOTIDE SEQUENCE</scope>
    <source>
        <strain evidence="9">CHK184-25365</strain>
    </source>
</reference>
<evidence type="ECO:0000256" key="3">
    <source>
        <dbReference type="ARBA" id="ARBA00022722"/>
    </source>
</evidence>
<feature type="domain" description="RecJ OB" evidence="8">
    <location>
        <begin position="450"/>
        <end position="553"/>
    </location>
</feature>
<evidence type="ECO:0000313" key="9">
    <source>
        <dbReference type="EMBL" id="HIR40255.1"/>
    </source>
</evidence>
<dbReference type="GO" id="GO:0008409">
    <property type="term" value="F:5'-3' exonuclease activity"/>
    <property type="evidence" value="ECO:0007669"/>
    <property type="project" value="InterPro"/>
</dbReference>
<keyword evidence="5 9" id="KW-0269">Exonuclease</keyword>
<dbReference type="GO" id="GO:0003676">
    <property type="term" value="F:nucleic acid binding"/>
    <property type="evidence" value="ECO:0007669"/>
    <property type="project" value="InterPro"/>
</dbReference>
<dbReference type="PANTHER" id="PTHR30255:SF2">
    <property type="entry name" value="SINGLE-STRANDED-DNA-SPECIFIC EXONUCLEASE RECJ"/>
    <property type="match status" value="1"/>
</dbReference>
<dbReference type="AlphaFoldDB" id="A0A9D1AHP0"/>
<dbReference type="SUPFAM" id="SSF64182">
    <property type="entry name" value="DHH phosphoesterases"/>
    <property type="match status" value="1"/>
</dbReference>
<accession>A0A9D1AHP0</accession>
<dbReference type="InterPro" id="IPR051673">
    <property type="entry name" value="SSDNA_exonuclease_RecJ"/>
</dbReference>
<comment type="caution">
    <text evidence="9">The sequence shown here is derived from an EMBL/GenBank/DDBJ whole genome shotgun (WGS) entry which is preliminary data.</text>
</comment>
<dbReference type="InterPro" id="IPR003156">
    <property type="entry name" value="DHHA1_dom"/>
</dbReference>
<dbReference type="Gene3D" id="3.90.1640.30">
    <property type="match status" value="1"/>
</dbReference>
<evidence type="ECO:0000256" key="5">
    <source>
        <dbReference type="ARBA" id="ARBA00022839"/>
    </source>
</evidence>
<evidence type="ECO:0000256" key="2">
    <source>
        <dbReference type="ARBA" id="ARBA00019841"/>
    </source>
</evidence>
<feature type="domain" description="DDH" evidence="6">
    <location>
        <begin position="81"/>
        <end position="225"/>
    </location>
</feature>
<evidence type="ECO:0000256" key="1">
    <source>
        <dbReference type="ARBA" id="ARBA00005915"/>
    </source>
</evidence>
<protein>
    <recommendedName>
        <fullName evidence="2">Single-stranded-DNA-specific exonuclease RecJ</fullName>
    </recommendedName>
</protein>
<dbReference type="GO" id="GO:0006281">
    <property type="term" value="P:DNA repair"/>
    <property type="evidence" value="ECO:0007669"/>
    <property type="project" value="InterPro"/>
</dbReference>
<evidence type="ECO:0000259" key="6">
    <source>
        <dbReference type="Pfam" id="PF01368"/>
    </source>
</evidence>
<dbReference type="GO" id="GO:0006310">
    <property type="term" value="P:DNA recombination"/>
    <property type="evidence" value="ECO:0007669"/>
    <property type="project" value="InterPro"/>
</dbReference>
<evidence type="ECO:0000259" key="8">
    <source>
        <dbReference type="Pfam" id="PF17768"/>
    </source>
</evidence>